<comment type="function">
    <text evidence="6">Key player in the regulation of energy balance and body weight control. Once released into the circulation, has central and peripheral effects by binding LEPR, found in many tissues, which results in the activation of several major signaling pathways.</text>
</comment>
<dbReference type="Proteomes" id="UP000694397">
    <property type="component" value="Chromosome 24"/>
</dbReference>
<protein>
    <recommendedName>
        <fullName evidence="3 6">Leptin</fullName>
    </recommendedName>
    <alternativeName>
        <fullName evidence="5 6">Obesity factor</fullName>
    </alternativeName>
</protein>
<dbReference type="PANTHER" id="PTHR11724:SF1">
    <property type="entry name" value="LEPTIN"/>
    <property type="match status" value="1"/>
</dbReference>
<evidence type="ECO:0000256" key="4">
    <source>
        <dbReference type="ARBA" id="ARBA00022525"/>
    </source>
</evidence>
<evidence type="ECO:0000256" key="1">
    <source>
        <dbReference type="ARBA" id="ARBA00004613"/>
    </source>
</evidence>
<reference evidence="9" key="3">
    <citation type="submission" date="2025-09" db="UniProtKB">
        <authorList>
            <consortium name="Ensembl"/>
        </authorList>
    </citation>
    <scope>IDENTIFICATION</scope>
</reference>
<reference evidence="9 10" key="1">
    <citation type="submission" date="2019-04" db="EMBL/GenBank/DDBJ databases">
        <authorList>
            <consortium name="Wellcome Sanger Institute Data Sharing"/>
        </authorList>
    </citation>
    <scope>NUCLEOTIDE SEQUENCE [LARGE SCALE GENOMIC DNA]</scope>
</reference>
<feature type="signal peptide" evidence="8">
    <location>
        <begin position="1"/>
        <end position="21"/>
    </location>
</feature>
<organism evidence="9 10">
    <name type="scientific">Scleropages formosus</name>
    <name type="common">Asian bonytongue</name>
    <name type="synonym">Osteoglossum formosum</name>
    <dbReference type="NCBI Taxonomy" id="113540"/>
    <lineage>
        <taxon>Eukaryota</taxon>
        <taxon>Metazoa</taxon>
        <taxon>Chordata</taxon>
        <taxon>Craniata</taxon>
        <taxon>Vertebrata</taxon>
        <taxon>Euteleostomi</taxon>
        <taxon>Actinopterygii</taxon>
        <taxon>Neopterygii</taxon>
        <taxon>Teleostei</taxon>
        <taxon>Osteoglossocephala</taxon>
        <taxon>Osteoglossomorpha</taxon>
        <taxon>Osteoglossiformes</taxon>
        <taxon>Osteoglossidae</taxon>
        <taxon>Scleropages</taxon>
    </lineage>
</organism>
<dbReference type="OrthoDB" id="9872512at2759"/>
<dbReference type="GeneTree" id="ENSGT01150000287046"/>
<accession>A0A8C9R0B5</accession>
<comment type="similarity">
    <text evidence="2 6">Belongs to the leptin family.</text>
</comment>
<dbReference type="Pfam" id="PF02024">
    <property type="entry name" value="Leptin"/>
    <property type="match status" value="1"/>
</dbReference>
<name>A0A8C9R0B5_SCLFO</name>
<comment type="subcellular location">
    <subcellularLocation>
        <location evidence="1 6">Secreted</location>
    </subcellularLocation>
</comment>
<evidence type="ECO:0000256" key="6">
    <source>
        <dbReference type="PIRNR" id="PIRNR001837"/>
    </source>
</evidence>
<dbReference type="InterPro" id="IPR000065">
    <property type="entry name" value="Leptin"/>
</dbReference>
<dbReference type="Gene3D" id="1.20.1250.10">
    <property type="match status" value="1"/>
</dbReference>
<dbReference type="PANTHER" id="PTHR11724">
    <property type="entry name" value="LEPTIN"/>
    <property type="match status" value="1"/>
</dbReference>
<dbReference type="Ensembl" id="ENSSFOT00015001823.2">
    <property type="protein sequence ID" value="ENSSFOP00015001783.2"/>
    <property type="gene ID" value="ENSSFOG00015001202.2"/>
</dbReference>
<evidence type="ECO:0000256" key="8">
    <source>
        <dbReference type="SAM" id="SignalP"/>
    </source>
</evidence>
<feature type="disulfide bond" evidence="7">
    <location>
        <begin position="118"/>
        <end position="168"/>
    </location>
</feature>
<evidence type="ECO:0000256" key="2">
    <source>
        <dbReference type="ARBA" id="ARBA00005834"/>
    </source>
</evidence>
<evidence type="ECO:0000313" key="10">
    <source>
        <dbReference type="Proteomes" id="UP000694397"/>
    </source>
</evidence>
<keyword evidence="10" id="KW-1185">Reference proteome</keyword>
<dbReference type="SUPFAM" id="SSF47266">
    <property type="entry name" value="4-helical cytokines"/>
    <property type="match status" value="1"/>
</dbReference>
<dbReference type="InterPro" id="IPR009079">
    <property type="entry name" value="4_helix_cytokine-like_core"/>
</dbReference>
<dbReference type="GO" id="GO:0005179">
    <property type="term" value="F:hormone activity"/>
    <property type="evidence" value="ECO:0007669"/>
    <property type="project" value="InterPro"/>
</dbReference>
<evidence type="ECO:0000256" key="5">
    <source>
        <dbReference type="ARBA" id="ARBA00030981"/>
    </source>
</evidence>
<keyword evidence="4 6" id="KW-0964">Secreted</keyword>
<dbReference type="AlphaFoldDB" id="A0A8C9R0B5"/>
<evidence type="ECO:0000313" key="9">
    <source>
        <dbReference type="Ensembl" id="ENSSFOP00015001783.2"/>
    </source>
</evidence>
<dbReference type="PIRSF" id="PIRSF001837">
    <property type="entry name" value="Leptin"/>
    <property type="match status" value="1"/>
</dbReference>
<keyword evidence="8" id="KW-0732">Signal</keyword>
<reference evidence="9" key="2">
    <citation type="submission" date="2025-08" db="UniProtKB">
        <authorList>
            <consortium name="Ensembl"/>
        </authorList>
    </citation>
    <scope>IDENTIFICATION</scope>
</reference>
<dbReference type="GO" id="GO:0005576">
    <property type="term" value="C:extracellular region"/>
    <property type="evidence" value="ECO:0007669"/>
    <property type="project" value="UniProtKB-SubCell"/>
</dbReference>
<evidence type="ECO:0000256" key="7">
    <source>
        <dbReference type="PIRSR" id="PIRSR001837-1"/>
    </source>
</evidence>
<sequence>MRCVAALMCFTLLTLLATSLGGPLSAEIVRNHVKLLAQTTIVRIQRLSDEFQISPNMVFSGLELPLDKPIKGLSSILENLDTFQVILVHLQMSSTSQIHADIASLQGVVRSLALLLDCPSHKAGGDGHLETFLRSSTAFHVTIGSITLNRLEMFLSNLTMDLDLLEKC</sequence>
<evidence type="ECO:0000256" key="3">
    <source>
        <dbReference type="ARBA" id="ARBA00021421"/>
    </source>
</evidence>
<keyword evidence="7" id="KW-1015">Disulfide bond</keyword>
<feature type="chain" id="PRO_5034722026" description="Leptin" evidence="8">
    <location>
        <begin position="22"/>
        <end position="168"/>
    </location>
</feature>
<proteinExistence type="inferred from homology"/>